<gene>
    <name evidence="2" type="ORF">HNP32_003050</name>
</gene>
<accession>A0A7W7N5E1</accession>
<feature type="chain" id="PRO_5030611298" description="LVIVD repeat-containing protein" evidence="1">
    <location>
        <begin position="29"/>
        <end position="587"/>
    </location>
</feature>
<feature type="signal peptide" evidence="1">
    <location>
        <begin position="1"/>
        <end position="28"/>
    </location>
</feature>
<keyword evidence="1" id="KW-0732">Signal</keyword>
<dbReference type="EMBL" id="JACHKY010000005">
    <property type="protein sequence ID" value="MBB4799294.1"/>
    <property type="molecule type" value="Genomic_DNA"/>
</dbReference>
<comment type="caution">
    <text evidence="2">The sequence shown here is derived from an EMBL/GenBank/DDBJ whole genome shotgun (WGS) entry which is preliminary data.</text>
</comment>
<evidence type="ECO:0008006" key="4">
    <source>
        <dbReference type="Google" id="ProtNLM"/>
    </source>
</evidence>
<evidence type="ECO:0000313" key="3">
    <source>
        <dbReference type="Proteomes" id="UP000539957"/>
    </source>
</evidence>
<evidence type="ECO:0000313" key="2">
    <source>
        <dbReference type="EMBL" id="MBB4799294.1"/>
    </source>
</evidence>
<keyword evidence="3" id="KW-1185">Reference proteome</keyword>
<protein>
    <recommendedName>
        <fullName evidence="4">LVIVD repeat-containing protein</fullName>
    </recommendedName>
</protein>
<organism evidence="2 3">
    <name type="scientific">Brevundimonas bullata</name>
    <dbReference type="NCBI Taxonomy" id="13160"/>
    <lineage>
        <taxon>Bacteria</taxon>
        <taxon>Pseudomonadati</taxon>
        <taxon>Pseudomonadota</taxon>
        <taxon>Alphaproteobacteria</taxon>
        <taxon>Caulobacterales</taxon>
        <taxon>Caulobacteraceae</taxon>
        <taxon>Brevundimonas</taxon>
    </lineage>
</organism>
<name>A0A7W7N5E1_9CAUL</name>
<evidence type="ECO:0000256" key="1">
    <source>
        <dbReference type="SAM" id="SignalP"/>
    </source>
</evidence>
<proteinExistence type="predicted"/>
<sequence length="587" mass="64753">MKRSFGIKAVGVAMAALLNATVLTPANAQHGQDLGPINVVDPWLKAWQDATPENPPTPPTPGVDYGMDPETGAFRHPVATPLTTSAPSFPGQLDHWDQKSYAKNVHVVGFYPAVTSPWHAWASVVDFEGKRFLYTHDRDYLRIMDVTDPRQAKIVWSQGGVWSAEGSSEDFDSSAVTDYFGGVTIAWSPSLQRNVLVASYEIGRFGLMDDKRRQPDKVEAQRHYNSLKGFKVYAMNGPTPDQWELIATRTTDYRHPDAPIGEQQGSGALDGVTWWGGKYMLLSAAPDDSYGLTEYPDYLYSPGYQVWDMADPADPKFITQVTVPGQVLGDPESMAAYLANPRAGNRTSWMGSRTPIVLSQPLEDGGKIGFGGMGGLGFYSFDLSDPAQPKTLGHISVPPSYAGTEFDNVDVSQYDRTGFVFSNGYPMNENCYEPYKDIFSIDARDPANLRVAAKFPRPTPPPGAEFTDFCQRRGSFGPKRSGGLGQPEYGRQGIVTYAFYNAGIQLFDVSNPEQPTIAGYFVPRFANETEVPEYTFGNSTFAVFTEYDRNIIWAFSVNGVYALSSPLLGEPKFTAPDKPWPERRQAQ</sequence>
<dbReference type="RefSeq" id="WP_184272278.1">
    <property type="nucleotide sequence ID" value="NZ_JACHKY010000005.1"/>
</dbReference>
<reference evidence="2 3" key="1">
    <citation type="submission" date="2020-08" db="EMBL/GenBank/DDBJ databases">
        <title>Functional genomics of gut bacteria from endangered species of beetles.</title>
        <authorList>
            <person name="Carlos-Shanley C."/>
        </authorList>
    </citation>
    <scope>NUCLEOTIDE SEQUENCE [LARGE SCALE GENOMIC DNA]</scope>
    <source>
        <strain evidence="2 3">S00123</strain>
    </source>
</reference>
<dbReference type="Proteomes" id="UP000539957">
    <property type="component" value="Unassembled WGS sequence"/>
</dbReference>
<dbReference type="AlphaFoldDB" id="A0A7W7N5E1"/>